<accession>H6LGQ3</accession>
<dbReference type="eggNOG" id="ENOG503312G">
    <property type="taxonomic scope" value="Bacteria"/>
</dbReference>
<proteinExistence type="predicted"/>
<dbReference type="Pfam" id="PF16107">
    <property type="entry name" value="DUF4825"/>
    <property type="match status" value="1"/>
</dbReference>
<sequence>MKKRWFAVVCIALLLFCITGCDQLTEAKNKAEDLYASKVELIGDNSAVSHLIEKIGLGNITNYTIELKTEKEPYGLIINVKEMDGSFAENDFSATAVELLGLIKNLDYVEITNGQDSYKLTEAEASAMINENVKTLGESQEKLKTVIDQLTNK</sequence>
<dbReference type="Proteomes" id="UP000007177">
    <property type="component" value="Chromosome"/>
</dbReference>
<gene>
    <name evidence="3" type="ordered locus">Awo_c15990</name>
</gene>
<reference evidence="3 4" key="2">
    <citation type="journal article" date="2012" name="PLoS ONE">
        <title>An ancient pathway combining carbon dioxide fixation with the generation and utilization of a sodium ion gradient for ATP synthesis.</title>
        <authorList>
            <person name="Poehlein A."/>
            <person name="Schmidt S."/>
            <person name="Kaster A.K."/>
            <person name="Goenrich M."/>
            <person name="Vollmers J."/>
            <person name="Thurmer A."/>
            <person name="Bertsch J."/>
            <person name="Schuchmann K."/>
            <person name="Voigt B."/>
            <person name="Hecker M."/>
            <person name="Daniel R."/>
            <person name="Thauer R.K."/>
            <person name="Gottschalk G."/>
            <person name="Muller V."/>
        </authorList>
    </citation>
    <scope>NUCLEOTIDE SEQUENCE [LARGE SCALE GENOMIC DNA]</scope>
    <source>
        <strain evidence="4">ATCC 29683 / DSM 1030 / JCM 2381 / KCTC 1655 / WB1</strain>
    </source>
</reference>
<dbReference type="AlphaFoldDB" id="H6LGQ3"/>
<feature type="signal peptide" evidence="1">
    <location>
        <begin position="1"/>
        <end position="22"/>
    </location>
</feature>
<evidence type="ECO:0000259" key="2">
    <source>
        <dbReference type="Pfam" id="PF16107"/>
    </source>
</evidence>
<dbReference type="RefSeq" id="WP_014355984.1">
    <property type="nucleotide sequence ID" value="NC_016894.1"/>
</dbReference>
<dbReference type="EMBL" id="CP002987">
    <property type="protein sequence ID" value="AFA48381.1"/>
    <property type="molecule type" value="Genomic_DNA"/>
</dbReference>
<keyword evidence="1" id="KW-0732">Signal</keyword>
<dbReference type="KEGG" id="awo:Awo_c15990"/>
<organism evidence="3 4">
    <name type="scientific">Acetobacterium woodii (strain ATCC 29683 / DSM 1030 / JCM 2381 / KCTC 1655 / WB1)</name>
    <dbReference type="NCBI Taxonomy" id="931626"/>
    <lineage>
        <taxon>Bacteria</taxon>
        <taxon>Bacillati</taxon>
        <taxon>Bacillota</taxon>
        <taxon>Clostridia</taxon>
        <taxon>Eubacteriales</taxon>
        <taxon>Eubacteriaceae</taxon>
        <taxon>Acetobacterium</taxon>
    </lineage>
</organism>
<evidence type="ECO:0000256" key="1">
    <source>
        <dbReference type="SAM" id="SignalP"/>
    </source>
</evidence>
<evidence type="ECO:0000313" key="4">
    <source>
        <dbReference type="Proteomes" id="UP000007177"/>
    </source>
</evidence>
<feature type="chain" id="PRO_5038594684" description="DUF4825 domain-containing protein" evidence="1">
    <location>
        <begin position="23"/>
        <end position="153"/>
    </location>
</feature>
<feature type="domain" description="DUF4825" evidence="2">
    <location>
        <begin position="34"/>
        <end position="120"/>
    </location>
</feature>
<dbReference type="STRING" id="931626.Awo_c15990"/>
<keyword evidence="4" id="KW-1185">Reference proteome</keyword>
<evidence type="ECO:0000313" key="3">
    <source>
        <dbReference type="EMBL" id="AFA48381.1"/>
    </source>
</evidence>
<dbReference type="OrthoDB" id="2352542at2"/>
<reference evidence="4" key="1">
    <citation type="submission" date="2011-07" db="EMBL/GenBank/DDBJ databases">
        <title>Complete genome sequence of Acetobacterium woodii.</title>
        <authorList>
            <person name="Poehlein A."/>
            <person name="Schmidt S."/>
            <person name="Kaster A.-K."/>
            <person name="Goenrich M."/>
            <person name="Vollmers J."/>
            <person name="Thuermer A."/>
            <person name="Gottschalk G."/>
            <person name="Thauer R.K."/>
            <person name="Daniel R."/>
            <person name="Mueller V."/>
        </authorList>
    </citation>
    <scope>NUCLEOTIDE SEQUENCE [LARGE SCALE GENOMIC DNA]</scope>
    <source>
        <strain evidence="4">ATCC 29683 / DSM 1030 / JCM 2381 / KCTC 1655 / WB1</strain>
    </source>
</reference>
<dbReference type="InterPro" id="IPR032250">
    <property type="entry name" value="DUF4825"/>
</dbReference>
<protein>
    <recommendedName>
        <fullName evidence="2">DUF4825 domain-containing protein</fullName>
    </recommendedName>
</protein>
<name>H6LGQ3_ACEWD</name>
<dbReference type="HOGENOM" id="CLU_1709254_0_0_9"/>